<dbReference type="RefSeq" id="WP_380021910.1">
    <property type="nucleotide sequence ID" value="NZ_JBHSHD010000010.1"/>
</dbReference>
<evidence type="ECO:0000313" key="6">
    <source>
        <dbReference type="Proteomes" id="UP001595886"/>
    </source>
</evidence>
<evidence type="ECO:0000259" key="3">
    <source>
        <dbReference type="Pfam" id="PF25885"/>
    </source>
</evidence>
<evidence type="ECO:0000256" key="2">
    <source>
        <dbReference type="SAM" id="Phobius"/>
    </source>
</evidence>
<proteinExistence type="predicted"/>
<feature type="transmembrane region" description="Helical" evidence="2">
    <location>
        <begin position="21"/>
        <end position="42"/>
    </location>
</feature>
<feature type="domain" description="p-hydroxybenzoic acid efflux pump subunit AaeA-like beta-barrel" evidence="4">
    <location>
        <begin position="255"/>
        <end position="333"/>
    </location>
</feature>
<dbReference type="PANTHER" id="PTHR30386:SF19">
    <property type="entry name" value="MULTIDRUG EXPORT PROTEIN EMRA-RELATED"/>
    <property type="match status" value="1"/>
</dbReference>
<sequence length="403" mass="43271">MSTANPTAGETAVPTNGRRRFLLRLVLLAVVLAAIGIGIWYYTVSRWYESTDDAYVNGNVVQITPQVAGTVVRIQADNGDLVHKGDVVVEIDGSDARIALQQAEANLARTVRQVRGLYSNVESGQALVAAQKVTLDRVRADYARRKGLATTGAISAEELAHARDALAAAESQLASSQQQLSTSKALVDETVIARHPDVLAAAATLRTAWLADVRSKIYAPVDGYVAQRTVQVGQRIQPGTALMAVVPLQQAGQIWVDANFKETQLAQMRIGQPVTLKSDLYGGEAIYHGKVDSLGVGTGSAFSLLPAQNATGNWIKIVQRLPVRIALDPKELQKSPLRIGLSMRADVDLHDRSGPALALHAPGEPKFTTDVYAGQAQGAEAEIERIVHENAARAGDERRVSQR</sequence>
<dbReference type="Gene3D" id="2.40.30.170">
    <property type="match status" value="1"/>
</dbReference>
<comment type="caution">
    <text evidence="5">The sequence shown here is derived from an EMBL/GenBank/DDBJ whole genome shotgun (WGS) entry which is preliminary data.</text>
</comment>
<comment type="subcellular location">
    <subcellularLocation>
        <location evidence="1">Cell envelope</location>
    </subcellularLocation>
</comment>
<evidence type="ECO:0000259" key="4">
    <source>
        <dbReference type="Pfam" id="PF25963"/>
    </source>
</evidence>
<keyword evidence="2" id="KW-0472">Membrane</keyword>
<dbReference type="InterPro" id="IPR058634">
    <property type="entry name" value="AaeA-lik-b-barrel"/>
</dbReference>
<reference evidence="6" key="1">
    <citation type="journal article" date="2019" name="Int. J. Syst. Evol. Microbiol.">
        <title>The Global Catalogue of Microorganisms (GCM) 10K type strain sequencing project: providing services to taxonomists for standard genome sequencing and annotation.</title>
        <authorList>
            <consortium name="The Broad Institute Genomics Platform"/>
            <consortium name="The Broad Institute Genome Sequencing Center for Infectious Disease"/>
            <person name="Wu L."/>
            <person name="Ma J."/>
        </authorList>
    </citation>
    <scope>NUCLEOTIDE SEQUENCE [LARGE SCALE GENOMIC DNA]</scope>
    <source>
        <strain evidence="6">CCUG 30340</strain>
    </source>
</reference>
<name>A0ABV9QWA8_9GAMM</name>
<dbReference type="PANTHER" id="PTHR30386">
    <property type="entry name" value="MEMBRANE FUSION SUBUNIT OF EMRAB-TOLC MULTIDRUG EFFLUX PUMP"/>
    <property type="match status" value="1"/>
</dbReference>
<feature type="domain" description="Multidrug export protein EmrA/FarA alpha-helical hairpin" evidence="3">
    <location>
        <begin position="95"/>
        <end position="214"/>
    </location>
</feature>
<keyword evidence="6" id="KW-1185">Reference proteome</keyword>
<protein>
    <submittedName>
        <fullName evidence="5">HlyD family efflux transporter periplasmic adaptor subunit</fullName>
    </submittedName>
</protein>
<accession>A0ABV9QWA8</accession>
<dbReference type="EMBL" id="JBHSHD010000010">
    <property type="protein sequence ID" value="MFC4821635.1"/>
    <property type="molecule type" value="Genomic_DNA"/>
</dbReference>
<dbReference type="SUPFAM" id="SSF111369">
    <property type="entry name" value="HlyD-like secretion proteins"/>
    <property type="match status" value="2"/>
</dbReference>
<dbReference type="Pfam" id="PF25963">
    <property type="entry name" value="Beta-barrel_AAEA"/>
    <property type="match status" value="1"/>
</dbReference>
<dbReference type="Gene3D" id="2.40.50.100">
    <property type="match status" value="1"/>
</dbReference>
<evidence type="ECO:0000313" key="5">
    <source>
        <dbReference type="EMBL" id="MFC4821635.1"/>
    </source>
</evidence>
<dbReference type="InterPro" id="IPR050739">
    <property type="entry name" value="MFP"/>
</dbReference>
<organism evidence="5 6">
    <name type="scientific">Dokdonella ginsengisoli</name>
    <dbReference type="NCBI Taxonomy" id="363846"/>
    <lineage>
        <taxon>Bacteria</taxon>
        <taxon>Pseudomonadati</taxon>
        <taxon>Pseudomonadota</taxon>
        <taxon>Gammaproteobacteria</taxon>
        <taxon>Lysobacterales</taxon>
        <taxon>Rhodanobacteraceae</taxon>
        <taxon>Dokdonella</taxon>
    </lineage>
</organism>
<dbReference type="Proteomes" id="UP001595886">
    <property type="component" value="Unassembled WGS sequence"/>
</dbReference>
<keyword evidence="2" id="KW-0812">Transmembrane</keyword>
<dbReference type="InterPro" id="IPR058633">
    <property type="entry name" value="EmrA/FarA_HH"/>
</dbReference>
<keyword evidence="2" id="KW-1133">Transmembrane helix</keyword>
<gene>
    <name evidence="5" type="ORF">ACFO6Q_14975</name>
</gene>
<evidence type="ECO:0000256" key="1">
    <source>
        <dbReference type="ARBA" id="ARBA00004196"/>
    </source>
</evidence>
<dbReference type="Pfam" id="PF25885">
    <property type="entry name" value="HH_EMRA"/>
    <property type="match status" value="1"/>
</dbReference>